<evidence type="ECO:0000313" key="3">
    <source>
        <dbReference type="Proteomes" id="UP000266005"/>
    </source>
</evidence>
<evidence type="ECO:0000313" key="2">
    <source>
        <dbReference type="EMBL" id="RIJ42673.1"/>
    </source>
</evidence>
<accession>A0A399SJK7</accession>
<dbReference type="PANTHER" id="PTHR32387:SF0">
    <property type="entry name" value="PROTEIN NO VEIN"/>
    <property type="match status" value="1"/>
</dbReference>
<dbReference type="InterPro" id="IPR052957">
    <property type="entry name" value="Auxin_embryo_med"/>
</dbReference>
<gene>
    <name evidence="2" type="ORF">D1627_02115</name>
</gene>
<dbReference type="OrthoDB" id="1062081at2"/>
<dbReference type="Proteomes" id="UP000266005">
    <property type="component" value="Unassembled WGS sequence"/>
</dbReference>
<name>A0A399SJK7_9BACT</name>
<reference evidence="3" key="1">
    <citation type="submission" date="2018-08" db="EMBL/GenBank/DDBJ databases">
        <title>Mucilaginibacter sp. MYSH2.</title>
        <authorList>
            <person name="Seo T."/>
        </authorList>
    </citation>
    <scope>NUCLEOTIDE SEQUENCE [LARGE SCALE GENOMIC DNA]</scope>
    <source>
        <strain evidence="3">KIRAN</strain>
    </source>
</reference>
<dbReference type="SUPFAM" id="SSF55874">
    <property type="entry name" value="ATPase domain of HSP90 chaperone/DNA topoisomerase II/histidine kinase"/>
    <property type="match status" value="1"/>
</dbReference>
<sequence length="1804" mass="207255">MTIQDFLSAQHVPENRFYGIYSKLNDERGYLNELISANECKYLIHPDTGRRMGVGIPISILELEDGGFYEFSIALAPESIRTKTGDKYYLNIDKKKGYKKLDNNPFQEVIKQRFERLDNPDANLIIASLLKEVGKGLYSSRKRMFFELLQNADDVPTSSGDVRFYLETKGDYLILMHDGLPFDKDDVESITSAAESTKQKRQDKTGYKGIGFKSVFTDSEEVIIKSGGFNFKFDRYNESYKSFNTFYFEGRDKYIKYPGLREDDQKKYASASKKFQGLTSIPWQLLPLWADTLPDDLEKSDFTKNNNVSIGLKIGANSLTGYENEIKELFDDGRFLLFLRNTSLVQFSNHFLRVNKKKQDDVVSIKLDFPKPKPSEFLTYTTKEFAVPVNDELIEELDIDLVRCEEEDTIEIGEKRYFFSTKDGKKLETIPPKIAAFKAATVSFAAPVFKGKVDEEPSFKKNERFSYFYTYLPMRENRLRLPFLVNADFIPSSNREELQGDNPWNHLLMGLIGKKMVEWVANLALQDEPNYLNLLLPNEMEAEDNDVTELVKYFNNSYLQAIEEVAFIRNEDGELQHQKDTVLDLIGITKVIPVSLYHEITGTGKKLPASDIDSRILKKEVFGEITKIGYAELLEALADDEKCLALKKWLVNVPSETIKPFINWVEEDLIPQCEVHQLTDKLTEVLCTLNLFQFNKEISCDIQHSFDNHSKSWFYEAKELRLTSGYIEWLNEKDQYALLITTSKLKKYADVLVKTGLRFSDDFSSYTNIINTLVTDESLNKNAELLYSKIKSLAASQDYNTAEAINLLSFIKSIRGNYYEIAISELAIFPTKGGLNLPLKALVHQDTPNLHPSFNQFYLTFADWQLIKNTPLADATITFDKVIDEIVCNEKHLELVKAKVNADTLPSFYEALKKYLDESEYEDLSRQSIEVICTSTVDELLFDIPGNVLYNDALRNLTRDEFHAVKEILEECSNYKLSLPVYEALDFIESAAFKCKDESVVSYMQSDLEVPVSSIDALIKYLKSSEHKEPLFNRVLLKSTDSSNIQIGINKTGGTHQVRANKKLYEYACSFNGYENSYFLLPGSIRDKALEDLKLMYERELIDHLLNEAEYDCKLVEFIEGKGAERELKFLSNISEIPLYTTDEGTNTWSLSTLNLIKPILLKEELSKTEVDLLNCVRKAITIDGKTREEYNTAQDVVLKSNTESNKQYVFELSQLIETNNKGLSIKEIKTILPKWSSKELEKLFEPHRVTAKEIEEIFKKDKTYSGYKLAFAVCLFDAGFKLITGLNFNSGLSERFTNGFLDEIKKQKAYHFLPLLKCLQVNNHDAIILDARLRLEGSIEEPPKWLETWGKLDKSNLEFLYKSGLKGADSDLIELRQQFLKDEFDDTYSSLIHSKEIPIGAYNRTLEWLVSTFEILSSHQAKAYVELCEAMLGKAGHVISHVIQESFEEDGITAYSFTKAAKYFIPSDFTEEEIRQVSVVANANNIPLIPSFCPVKLSLILGKKAVEIEKNVLDPACIEDAELWGNQFYQNWAYRDTYKIYRIQSEFSRMDTVFDEAIVVYETEEKVLEHDGSYYTNIQDDQELALSLQLSDTAHILELVKGIIADKSEPRRREEEDYDDPNYATEYEEIVRDFRDLDKVVQMSKNKEALQKGIIHLADSGFEFSVSFISGNAIYNAKKDGISYKFYFHSAVGGLLFLTPGIMEDLYESETGVIVLYPNGQVKHFVGIDELIENPENSYFLLRAKNNKDKEQFRQVISVARQYQSHFMFVTSEEMRKKLYDSREERKQNQSLKGQSDFDPSTF</sequence>
<protein>
    <recommendedName>
        <fullName evidence="4">ATP-binding protein</fullName>
    </recommendedName>
</protein>
<dbReference type="InterPro" id="IPR036890">
    <property type="entry name" value="HATPase_C_sf"/>
</dbReference>
<dbReference type="PANTHER" id="PTHR32387">
    <property type="entry name" value="WU:FJ29H11"/>
    <property type="match status" value="1"/>
</dbReference>
<dbReference type="NCBIfam" id="NF047352">
    <property type="entry name" value="P_loop_sacsin"/>
    <property type="match status" value="1"/>
</dbReference>
<organism evidence="2 3">
    <name type="scientific">Pontibacter oryzae</name>
    <dbReference type="NCBI Taxonomy" id="2304593"/>
    <lineage>
        <taxon>Bacteria</taxon>
        <taxon>Pseudomonadati</taxon>
        <taxon>Bacteroidota</taxon>
        <taxon>Cytophagia</taxon>
        <taxon>Cytophagales</taxon>
        <taxon>Hymenobacteraceae</taxon>
        <taxon>Pontibacter</taxon>
    </lineage>
</organism>
<dbReference type="RefSeq" id="WP_119430555.1">
    <property type="nucleotide sequence ID" value="NZ_QWGE01000001.1"/>
</dbReference>
<comment type="caution">
    <text evidence="2">The sequence shown here is derived from an EMBL/GenBank/DDBJ whole genome shotgun (WGS) entry which is preliminary data.</text>
</comment>
<evidence type="ECO:0000256" key="1">
    <source>
        <dbReference type="SAM" id="MobiDB-lite"/>
    </source>
</evidence>
<feature type="compositionally biased region" description="Polar residues" evidence="1">
    <location>
        <begin position="1790"/>
        <end position="1804"/>
    </location>
</feature>
<feature type="region of interest" description="Disordered" evidence="1">
    <location>
        <begin position="1781"/>
        <end position="1804"/>
    </location>
</feature>
<evidence type="ECO:0008006" key="4">
    <source>
        <dbReference type="Google" id="ProtNLM"/>
    </source>
</evidence>
<dbReference type="EMBL" id="QWGE01000001">
    <property type="protein sequence ID" value="RIJ42673.1"/>
    <property type="molecule type" value="Genomic_DNA"/>
</dbReference>
<proteinExistence type="predicted"/>
<keyword evidence="3" id="KW-1185">Reference proteome</keyword>
<dbReference type="Gene3D" id="3.30.565.10">
    <property type="entry name" value="Histidine kinase-like ATPase, C-terminal domain"/>
    <property type="match status" value="1"/>
</dbReference>